<evidence type="ECO:0008006" key="5">
    <source>
        <dbReference type="Google" id="ProtNLM"/>
    </source>
</evidence>
<evidence type="ECO:0000256" key="2">
    <source>
        <dbReference type="SAM" id="MobiDB-lite"/>
    </source>
</evidence>
<dbReference type="InParanoid" id="M1E0M7"/>
<dbReference type="Gramene" id="PGSC0003DMT400097441">
    <property type="protein sequence ID" value="PGSC0003DMT400097441"/>
    <property type="gene ID" value="PGSC0003DMG400047012"/>
</dbReference>
<evidence type="ECO:0000256" key="1">
    <source>
        <dbReference type="SAM" id="Coils"/>
    </source>
</evidence>
<feature type="compositionally biased region" description="Polar residues" evidence="2">
    <location>
        <begin position="51"/>
        <end position="65"/>
    </location>
</feature>
<organism evidence="3 4">
    <name type="scientific">Solanum tuberosum</name>
    <name type="common">Potato</name>
    <dbReference type="NCBI Taxonomy" id="4113"/>
    <lineage>
        <taxon>Eukaryota</taxon>
        <taxon>Viridiplantae</taxon>
        <taxon>Streptophyta</taxon>
        <taxon>Embryophyta</taxon>
        <taxon>Tracheophyta</taxon>
        <taxon>Spermatophyta</taxon>
        <taxon>Magnoliopsida</taxon>
        <taxon>eudicotyledons</taxon>
        <taxon>Gunneridae</taxon>
        <taxon>Pentapetalae</taxon>
        <taxon>asterids</taxon>
        <taxon>lamiids</taxon>
        <taxon>Solanales</taxon>
        <taxon>Solanaceae</taxon>
        <taxon>Solanoideae</taxon>
        <taxon>Solaneae</taxon>
        <taxon>Solanum</taxon>
    </lineage>
</organism>
<dbReference type="AlphaFoldDB" id="M1E0M7"/>
<evidence type="ECO:0000313" key="4">
    <source>
        <dbReference type="Proteomes" id="UP000011115"/>
    </source>
</evidence>
<feature type="region of interest" description="Disordered" evidence="2">
    <location>
        <begin position="150"/>
        <end position="170"/>
    </location>
</feature>
<feature type="compositionally biased region" description="Low complexity" evidence="2">
    <location>
        <begin position="37"/>
        <end position="50"/>
    </location>
</feature>
<dbReference type="Proteomes" id="UP000011115">
    <property type="component" value="Unassembled WGS sequence"/>
</dbReference>
<feature type="region of interest" description="Disordered" evidence="2">
    <location>
        <begin position="291"/>
        <end position="381"/>
    </location>
</feature>
<sequence length="381" mass="41751">MVVWADTPPQSEEGGGSSDNGEDSESQSDVVAGSQFADSSGGSAKSASGSPEDTNTSPSVGNTEVETGPNPALRPQLIACYRSMWIVNRSEEFFNNGIVNKTGSFKKWTIMPETRVSKIKDVVNHLFGAKSAAVGTLAVVHHVPLEIPQTDKCTKQGESSQLSTDVPPPPVSAPRLQIVIRMPQLIETKVLAAKKEIQDKMRKELVVLKDRMDGLENIVQDRCQAACSVEFEEFKSQLAEMRTQIAKLAEKPVQVPTPIMLESLMQMLTQAPSTQSIDDLWGEIPTSKFDKRKHKTRELDEETPIDPVREAKRQEKRARRTSKREAREKETLEQQQRDASLVGASSNGAPARTCEDQPDQVPSSESTPIDKGVNVDSKTGA</sequence>
<keyword evidence="4" id="KW-1185">Reference proteome</keyword>
<evidence type="ECO:0000313" key="3">
    <source>
        <dbReference type="EnsemblPlants" id="PGSC0003DMT400097441"/>
    </source>
</evidence>
<feature type="coiled-coil region" evidence="1">
    <location>
        <begin position="198"/>
        <end position="251"/>
    </location>
</feature>
<dbReference type="EnsemblPlants" id="PGSC0003DMT400097441">
    <property type="protein sequence ID" value="PGSC0003DMT400097441"/>
    <property type="gene ID" value="PGSC0003DMG400047012"/>
</dbReference>
<reference evidence="3" key="2">
    <citation type="submission" date="2015-06" db="UniProtKB">
        <authorList>
            <consortium name="EnsemblPlants"/>
        </authorList>
    </citation>
    <scope>IDENTIFICATION</scope>
    <source>
        <strain evidence="3">DM1-3 516 R44</strain>
    </source>
</reference>
<feature type="compositionally biased region" description="Basic and acidic residues" evidence="2">
    <location>
        <begin position="323"/>
        <end position="336"/>
    </location>
</feature>
<feature type="region of interest" description="Disordered" evidence="2">
    <location>
        <begin position="1"/>
        <end position="71"/>
    </location>
</feature>
<name>M1E0M7_SOLTU</name>
<keyword evidence="1" id="KW-0175">Coiled coil</keyword>
<reference evidence="4" key="1">
    <citation type="journal article" date="2011" name="Nature">
        <title>Genome sequence and analysis of the tuber crop potato.</title>
        <authorList>
            <consortium name="The Potato Genome Sequencing Consortium"/>
        </authorList>
    </citation>
    <scope>NUCLEOTIDE SEQUENCE [LARGE SCALE GENOMIC DNA]</scope>
    <source>
        <strain evidence="4">cv. DM1-3 516 R44</strain>
    </source>
</reference>
<feature type="compositionally biased region" description="Polar residues" evidence="2">
    <location>
        <begin position="337"/>
        <end position="348"/>
    </location>
</feature>
<proteinExistence type="predicted"/>
<dbReference type="PaxDb" id="4113-PGSC0003DMT400097441"/>
<protein>
    <recommendedName>
        <fullName evidence="5">Integrase core domain containing protein</fullName>
    </recommendedName>
</protein>
<dbReference type="HOGENOM" id="CLU_021776_2_0_1"/>
<accession>M1E0M7</accession>